<dbReference type="SMART" id="SM00066">
    <property type="entry name" value="GAL4"/>
    <property type="match status" value="1"/>
</dbReference>
<feature type="domain" description="Zn(2)-C6 fungal-type" evidence="7">
    <location>
        <begin position="13"/>
        <end position="43"/>
    </location>
</feature>
<dbReference type="Proteomes" id="UP000054266">
    <property type="component" value="Unassembled WGS sequence"/>
</dbReference>
<evidence type="ECO:0000259" key="7">
    <source>
        <dbReference type="PROSITE" id="PS50048"/>
    </source>
</evidence>
<dbReference type="PROSITE" id="PS50048">
    <property type="entry name" value="ZN2_CY6_FUNGAL_2"/>
    <property type="match status" value="1"/>
</dbReference>
<evidence type="ECO:0000256" key="1">
    <source>
        <dbReference type="ARBA" id="ARBA00022723"/>
    </source>
</evidence>
<evidence type="ECO:0000313" key="9">
    <source>
        <dbReference type="Proteomes" id="UP000054266"/>
    </source>
</evidence>
<dbReference type="InterPro" id="IPR001138">
    <property type="entry name" value="Zn2Cys6_DnaBD"/>
</dbReference>
<dbReference type="InterPro" id="IPR036864">
    <property type="entry name" value="Zn2-C6_fun-type_DNA-bd_sf"/>
</dbReference>
<keyword evidence="2" id="KW-0862">Zinc</keyword>
<evidence type="ECO:0000256" key="5">
    <source>
        <dbReference type="ARBA" id="ARBA00023163"/>
    </source>
</evidence>
<organism evidence="8 9">
    <name type="scientific">Phialophora macrospora</name>
    <dbReference type="NCBI Taxonomy" id="1851006"/>
    <lineage>
        <taxon>Eukaryota</taxon>
        <taxon>Fungi</taxon>
        <taxon>Dikarya</taxon>
        <taxon>Ascomycota</taxon>
        <taxon>Pezizomycotina</taxon>
        <taxon>Eurotiomycetes</taxon>
        <taxon>Chaetothyriomycetidae</taxon>
        <taxon>Chaetothyriales</taxon>
        <taxon>Herpotrichiellaceae</taxon>
        <taxon>Phialophora</taxon>
    </lineage>
</organism>
<sequence>MAIATSSSSLRKACQTCTRRKRKCIVGLPKCQRCRSRGLECVYDLEPLVAGEMASNTSIQRWKAPPDYFLDYISSLHLSHNIYACLVDRSLVHSLTAIPLTQDPEAVRYIIDEMRRIPDLVRNRQHTPFIHVEWLRANSHKYLDLAVAATTEDRSCSDLFREILDQSLDLDLETVPLLELVTVLQALMLFLIRHAFADRPEKLNGPVRPGFTLLAKGCAILWSSGFQRMPHDLTPWQTWILAESVRRTILMSYLVQGTYSAWTAGWCTHRLFVYALPFSMQGRLWLADNEEEWTTALTSGQNTTAGGTSTPAMLELRSFKEFTLEFTRTPFEPGGDLFQRLLLVSHHGKKSVEERLARITRRGDKPLVTVMSFGASGAVGAKG</sequence>
<evidence type="ECO:0000256" key="3">
    <source>
        <dbReference type="ARBA" id="ARBA00023015"/>
    </source>
</evidence>
<dbReference type="EMBL" id="KN846958">
    <property type="protein sequence ID" value="KIW69457.1"/>
    <property type="molecule type" value="Genomic_DNA"/>
</dbReference>
<dbReference type="Pfam" id="PF00172">
    <property type="entry name" value="Zn_clus"/>
    <property type="match status" value="1"/>
</dbReference>
<keyword evidence="1" id="KW-0479">Metal-binding</keyword>
<gene>
    <name evidence="8" type="ORF">PV04_05334</name>
</gene>
<reference evidence="8 9" key="1">
    <citation type="submission" date="2015-01" db="EMBL/GenBank/DDBJ databases">
        <title>The Genome Sequence of Capronia semiimmersa CBS27337.</title>
        <authorList>
            <consortium name="The Broad Institute Genomics Platform"/>
            <person name="Cuomo C."/>
            <person name="de Hoog S."/>
            <person name="Gorbushina A."/>
            <person name="Stielow B."/>
            <person name="Teixiera M."/>
            <person name="Abouelleil A."/>
            <person name="Chapman S.B."/>
            <person name="Priest M."/>
            <person name="Young S.K."/>
            <person name="Wortman J."/>
            <person name="Nusbaum C."/>
            <person name="Birren B."/>
        </authorList>
    </citation>
    <scope>NUCLEOTIDE SEQUENCE [LARGE SCALE GENOMIC DNA]</scope>
    <source>
        <strain evidence="8 9">CBS 27337</strain>
    </source>
</reference>
<name>A0A0D2E558_9EURO</name>
<evidence type="ECO:0000256" key="2">
    <source>
        <dbReference type="ARBA" id="ARBA00022833"/>
    </source>
</evidence>
<keyword evidence="6" id="KW-0539">Nucleus</keyword>
<dbReference type="GO" id="GO:0008270">
    <property type="term" value="F:zinc ion binding"/>
    <property type="evidence" value="ECO:0007669"/>
    <property type="project" value="InterPro"/>
</dbReference>
<dbReference type="Gene3D" id="4.10.240.10">
    <property type="entry name" value="Zn(2)-C6 fungal-type DNA-binding domain"/>
    <property type="match status" value="1"/>
</dbReference>
<dbReference type="PROSITE" id="PS00463">
    <property type="entry name" value="ZN2_CY6_FUNGAL_1"/>
    <property type="match status" value="1"/>
</dbReference>
<evidence type="ECO:0000256" key="4">
    <source>
        <dbReference type="ARBA" id="ARBA00023125"/>
    </source>
</evidence>
<dbReference type="PANTHER" id="PTHR47660">
    <property type="entry name" value="TRANSCRIPTION FACTOR WITH C2H2 AND ZN(2)-CYS(6) DNA BINDING DOMAIN (EUROFUNG)-RELATED-RELATED"/>
    <property type="match status" value="1"/>
</dbReference>
<keyword evidence="3" id="KW-0805">Transcription regulation</keyword>
<evidence type="ECO:0000256" key="6">
    <source>
        <dbReference type="ARBA" id="ARBA00023242"/>
    </source>
</evidence>
<proteinExistence type="predicted"/>
<evidence type="ECO:0000313" key="8">
    <source>
        <dbReference type="EMBL" id="KIW69457.1"/>
    </source>
</evidence>
<dbReference type="HOGENOM" id="CLU_024655_1_0_1"/>
<accession>A0A0D2E558</accession>
<keyword evidence="5" id="KW-0804">Transcription</keyword>
<dbReference type="AlphaFoldDB" id="A0A0D2E558"/>
<dbReference type="GO" id="GO:0000981">
    <property type="term" value="F:DNA-binding transcription factor activity, RNA polymerase II-specific"/>
    <property type="evidence" value="ECO:0007669"/>
    <property type="project" value="InterPro"/>
</dbReference>
<dbReference type="CDD" id="cd00067">
    <property type="entry name" value="GAL4"/>
    <property type="match status" value="1"/>
</dbReference>
<dbReference type="GO" id="GO:0003677">
    <property type="term" value="F:DNA binding"/>
    <property type="evidence" value="ECO:0007669"/>
    <property type="project" value="UniProtKB-KW"/>
</dbReference>
<protein>
    <recommendedName>
        <fullName evidence="7">Zn(2)-C6 fungal-type domain-containing protein</fullName>
    </recommendedName>
</protein>
<dbReference type="SUPFAM" id="SSF57701">
    <property type="entry name" value="Zn2/Cys6 DNA-binding domain"/>
    <property type="match status" value="1"/>
</dbReference>
<keyword evidence="4" id="KW-0238">DNA-binding</keyword>
<keyword evidence="9" id="KW-1185">Reference proteome</keyword>